<name>A0A6A7A114_9PLEO</name>
<evidence type="ECO:0000313" key="3">
    <source>
        <dbReference type="Proteomes" id="UP000799424"/>
    </source>
</evidence>
<evidence type="ECO:0000256" key="1">
    <source>
        <dbReference type="SAM" id="MobiDB-lite"/>
    </source>
</evidence>
<dbReference type="PRINTS" id="PR00929">
    <property type="entry name" value="ATHOOK"/>
</dbReference>
<dbReference type="Proteomes" id="UP000799424">
    <property type="component" value="Unassembled WGS sequence"/>
</dbReference>
<evidence type="ECO:0000313" key="2">
    <source>
        <dbReference type="EMBL" id="KAF2827020.1"/>
    </source>
</evidence>
<keyword evidence="3" id="KW-1185">Reference proteome</keyword>
<feature type="region of interest" description="Disordered" evidence="1">
    <location>
        <begin position="1"/>
        <end position="233"/>
    </location>
</feature>
<feature type="region of interest" description="Disordered" evidence="1">
    <location>
        <begin position="250"/>
        <end position="272"/>
    </location>
</feature>
<proteinExistence type="predicted"/>
<feature type="compositionally biased region" description="Basic residues" evidence="1">
    <location>
        <begin position="77"/>
        <end position="86"/>
    </location>
</feature>
<dbReference type="SMART" id="SM00384">
    <property type="entry name" value="AT_hook"/>
    <property type="match status" value="7"/>
</dbReference>
<feature type="region of interest" description="Disordered" evidence="1">
    <location>
        <begin position="362"/>
        <end position="415"/>
    </location>
</feature>
<dbReference type="EMBL" id="MU006225">
    <property type="protein sequence ID" value="KAF2827020.1"/>
    <property type="molecule type" value="Genomic_DNA"/>
</dbReference>
<dbReference type="GO" id="GO:0003677">
    <property type="term" value="F:DNA binding"/>
    <property type="evidence" value="ECO:0007669"/>
    <property type="project" value="InterPro"/>
</dbReference>
<feature type="compositionally biased region" description="Acidic residues" evidence="1">
    <location>
        <begin position="261"/>
        <end position="272"/>
    </location>
</feature>
<gene>
    <name evidence="2" type="ORF">CC86DRAFT_455590</name>
</gene>
<dbReference type="AlphaFoldDB" id="A0A6A7A114"/>
<organism evidence="2 3">
    <name type="scientific">Ophiobolus disseminans</name>
    <dbReference type="NCBI Taxonomy" id="1469910"/>
    <lineage>
        <taxon>Eukaryota</taxon>
        <taxon>Fungi</taxon>
        <taxon>Dikarya</taxon>
        <taxon>Ascomycota</taxon>
        <taxon>Pezizomycotina</taxon>
        <taxon>Dothideomycetes</taxon>
        <taxon>Pleosporomycetidae</taxon>
        <taxon>Pleosporales</taxon>
        <taxon>Pleosporineae</taxon>
        <taxon>Phaeosphaeriaceae</taxon>
        <taxon>Ophiobolus</taxon>
    </lineage>
</organism>
<protein>
    <submittedName>
        <fullName evidence="2">Uncharacterized protein</fullName>
    </submittedName>
</protein>
<accession>A0A6A7A114</accession>
<sequence>MPPKAQSNALRGRGRPKRLAAPEPATPVASKRRGRAAKTEEAPADVEPPKKRGRPSKVKAEEPVVVAEPPVEEAPAPKKRTGRPAKKAAVEEPVPELKKRVGRPSKVEAAVEEAPKRRGRPARTATAALDLSRVAGSPRVTKSRSKAALKVSKKAALAPRMNPVMRSKLRTRLPPVQKVKEEPAPQPTKRRGRPAKAAAAPLPPPKKAPGRKAKDASVTKPTAPRKKRGYTNIEVPDKFAAQVNQFLQDLQDAESLPTPEADIEDEIEADAEVGAEEQDLLASAAAGSDEEGVLVELVEDIQEEVYDEDMDAAANADYNAQNDDIQNDVVEDVIIHEDDEDSPTEVATDVEMNVQEVVQFEQDDDNMGALGQDYEDENENDEAHPHNPTSIFDDDSSDEYVREPEPRPTAGPIFG</sequence>
<dbReference type="InterPro" id="IPR017956">
    <property type="entry name" value="AT_hook_DNA-bd_motif"/>
</dbReference>
<dbReference type="OrthoDB" id="3798269at2759"/>
<reference evidence="2" key="1">
    <citation type="journal article" date="2020" name="Stud. Mycol.">
        <title>101 Dothideomycetes genomes: a test case for predicting lifestyles and emergence of pathogens.</title>
        <authorList>
            <person name="Haridas S."/>
            <person name="Albert R."/>
            <person name="Binder M."/>
            <person name="Bloem J."/>
            <person name="Labutti K."/>
            <person name="Salamov A."/>
            <person name="Andreopoulos B."/>
            <person name="Baker S."/>
            <person name="Barry K."/>
            <person name="Bills G."/>
            <person name="Bluhm B."/>
            <person name="Cannon C."/>
            <person name="Castanera R."/>
            <person name="Culley D."/>
            <person name="Daum C."/>
            <person name="Ezra D."/>
            <person name="Gonzalez J."/>
            <person name="Henrissat B."/>
            <person name="Kuo A."/>
            <person name="Liang C."/>
            <person name="Lipzen A."/>
            <person name="Lutzoni F."/>
            <person name="Magnuson J."/>
            <person name="Mondo S."/>
            <person name="Nolan M."/>
            <person name="Ohm R."/>
            <person name="Pangilinan J."/>
            <person name="Park H.-J."/>
            <person name="Ramirez L."/>
            <person name="Alfaro M."/>
            <person name="Sun H."/>
            <person name="Tritt A."/>
            <person name="Yoshinaga Y."/>
            <person name="Zwiers L.-H."/>
            <person name="Turgeon B."/>
            <person name="Goodwin S."/>
            <person name="Spatafora J."/>
            <person name="Crous P."/>
            <person name="Grigoriev I."/>
        </authorList>
    </citation>
    <scope>NUCLEOTIDE SEQUENCE</scope>
    <source>
        <strain evidence="2">CBS 113818</strain>
    </source>
</reference>
<feature type="compositionally biased region" description="Basic residues" evidence="1">
    <location>
        <begin position="141"/>
        <end position="153"/>
    </location>
</feature>